<dbReference type="PROSITE" id="PS51918">
    <property type="entry name" value="RADICAL_SAM"/>
    <property type="match status" value="1"/>
</dbReference>
<comment type="cofactor">
    <cofactor evidence="1">
        <name>[4Fe-4S] cluster</name>
        <dbReference type="ChEBI" id="CHEBI:49883"/>
    </cofactor>
</comment>
<keyword evidence="6 14" id="KW-0808">Transferase</keyword>
<dbReference type="GO" id="GO:0005737">
    <property type="term" value="C:cytoplasm"/>
    <property type="evidence" value="ECO:0007669"/>
    <property type="project" value="UniProtKB-SubCell"/>
</dbReference>
<dbReference type="RefSeq" id="WP_150508685.1">
    <property type="nucleotide sequence ID" value="NZ_BMSQ01000017.1"/>
</dbReference>
<dbReference type="KEGG" id="sspb:CP982_00945"/>
<dbReference type="EMBL" id="CP023690">
    <property type="protein sequence ID" value="QEV57472.1"/>
    <property type="molecule type" value="Genomic_DNA"/>
</dbReference>
<dbReference type="InterPro" id="IPR006638">
    <property type="entry name" value="Elp3/MiaA/NifB-like_rSAM"/>
</dbReference>
<dbReference type="AlphaFoldDB" id="A0A5P2X4Y7"/>
<dbReference type="InterPro" id="IPR004383">
    <property type="entry name" value="rRNA_lsu_MTrfase_RlmN/Cfr"/>
</dbReference>
<organism evidence="14 15">
    <name type="scientific">Streptomyces spectabilis</name>
    <dbReference type="NCBI Taxonomy" id="68270"/>
    <lineage>
        <taxon>Bacteria</taxon>
        <taxon>Bacillati</taxon>
        <taxon>Actinomycetota</taxon>
        <taxon>Actinomycetes</taxon>
        <taxon>Kitasatosporales</taxon>
        <taxon>Streptomycetaceae</taxon>
        <taxon>Streptomyces</taxon>
    </lineage>
</organism>
<dbReference type="GO" id="GO:0008173">
    <property type="term" value="F:RNA methyltransferase activity"/>
    <property type="evidence" value="ECO:0007669"/>
    <property type="project" value="InterPro"/>
</dbReference>
<dbReference type="Proteomes" id="UP000326505">
    <property type="component" value="Chromosome"/>
</dbReference>
<evidence type="ECO:0000256" key="5">
    <source>
        <dbReference type="ARBA" id="ARBA00022603"/>
    </source>
</evidence>
<evidence type="ECO:0000256" key="4">
    <source>
        <dbReference type="ARBA" id="ARBA00022490"/>
    </source>
</evidence>
<evidence type="ECO:0000256" key="1">
    <source>
        <dbReference type="ARBA" id="ARBA00001966"/>
    </source>
</evidence>
<protein>
    <submittedName>
        <fullName evidence="14">23S rRNA (Adenine(2503)-C(2))-methyltransferase RlmN</fullName>
    </submittedName>
    <submittedName>
        <fullName evidence="13">23S rRNA (Adenine2503-C2)-methyltransferase</fullName>
        <ecNumber evidence="13">2.1.1.192</ecNumber>
    </submittedName>
</protein>
<evidence type="ECO:0000256" key="2">
    <source>
        <dbReference type="ARBA" id="ARBA00004496"/>
    </source>
</evidence>
<gene>
    <name evidence="14" type="ORF">CP982_00945</name>
    <name evidence="13" type="ORF">FHS40_008025</name>
</gene>
<dbReference type="InterPro" id="IPR058240">
    <property type="entry name" value="rSAM_sf"/>
</dbReference>
<keyword evidence="4" id="KW-0963">Cytoplasm</keyword>
<keyword evidence="5 14" id="KW-0489">Methyltransferase</keyword>
<evidence type="ECO:0000313" key="13">
    <source>
        <dbReference type="EMBL" id="MBB5108899.1"/>
    </source>
</evidence>
<keyword evidence="9" id="KW-0408">Iron</keyword>
<reference evidence="14 15" key="1">
    <citation type="submission" date="2017-09" db="EMBL/GenBank/DDBJ databases">
        <authorList>
            <person name="Lee N."/>
            <person name="Cho B.-K."/>
        </authorList>
    </citation>
    <scope>NUCLEOTIDE SEQUENCE [LARGE SCALE GENOMIC DNA]</scope>
    <source>
        <strain evidence="14 15">ATCC 27465</strain>
    </source>
</reference>
<evidence type="ECO:0000256" key="3">
    <source>
        <dbReference type="ARBA" id="ARBA00022485"/>
    </source>
</evidence>
<dbReference type="Pfam" id="PF04055">
    <property type="entry name" value="Radical_SAM"/>
    <property type="match status" value="1"/>
</dbReference>
<keyword evidence="7" id="KW-0949">S-adenosyl-L-methionine</keyword>
<sequence length="325" mass="35409">MQTTLSPQADPGSGTPLVVPARRATSGDGSIKTVWRLPDGNQVESLSFTLGDADSHATPDGRVATPVQESRGHVVCVSSQAGCNVACTFCATGLMPMRRNLTAEEIVDQVRQTRLLEERDVPSRVIFAGMGEPLLNLDEVLRAVSLLETEPGVAHISVSTMGVLPALDRLAEEAPSVDLFLSLHATTDEVRDRLVPLNKANPITDILRSAENFARTHGRVTDVSYLLFNGVNDSDADADRLVELLDPRYFRVQLLLWNEVPGLPFSRVEEDVILRFRERLLAGGLPTYIMPSKAQDIDGGCGQMLTEAAKEHRVARSHKAMLPLV</sequence>
<evidence type="ECO:0000256" key="8">
    <source>
        <dbReference type="ARBA" id="ARBA00022723"/>
    </source>
</evidence>
<dbReference type="EMBL" id="JACHJD010000021">
    <property type="protein sequence ID" value="MBB5108899.1"/>
    <property type="molecule type" value="Genomic_DNA"/>
</dbReference>
<name>A0A5P2X4Y7_STRST</name>
<dbReference type="InterPro" id="IPR007197">
    <property type="entry name" value="rSAM"/>
</dbReference>
<keyword evidence="3" id="KW-0004">4Fe-4S</keyword>
<keyword evidence="16" id="KW-1185">Reference proteome</keyword>
<dbReference type="EC" id="2.1.1.192" evidence="13"/>
<dbReference type="PANTHER" id="PTHR30544">
    <property type="entry name" value="23S RRNA METHYLTRANSFERASE"/>
    <property type="match status" value="1"/>
</dbReference>
<proteinExistence type="predicted"/>
<keyword evidence="8" id="KW-0479">Metal-binding</keyword>
<dbReference type="SFLD" id="SFLDG01062">
    <property type="entry name" value="methyltransferase_(Class_A)"/>
    <property type="match status" value="1"/>
</dbReference>
<dbReference type="InterPro" id="IPR040072">
    <property type="entry name" value="Methyltransferase_A"/>
</dbReference>
<evidence type="ECO:0000256" key="10">
    <source>
        <dbReference type="ARBA" id="ARBA00023014"/>
    </source>
</evidence>
<dbReference type="CDD" id="cd01335">
    <property type="entry name" value="Radical_SAM"/>
    <property type="match status" value="1"/>
</dbReference>
<dbReference type="SFLD" id="SFLDF00275">
    <property type="entry name" value="adenosine_C2_methyltransferase"/>
    <property type="match status" value="1"/>
</dbReference>
<feature type="domain" description="Radical SAM core" evidence="12">
    <location>
        <begin position="69"/>
        <end position="298"/>
    </location>
</feature>
<comment type="subcellular location">
    <subcellularLocation>
        <location evidence="2">Cytoplasm</location>
    </subcellularLocation>
</comment>
<reference evidence="13 16" key="2">
    <citation type="submission" date="2020-08" db="EMBL/GenBank/DDBJ databases">
        <title>Genomic Encyclopedia of Type Strains, Phase III (KMG-III): the genomes of soil and plant-associated and newly described type strains.</title>
        <authorList>
            <person name="Whitman W."/>
        </authorList>
    </citation>
    <scope>NUCLEOTIDE SEQUENCE [LARGE SCALE GENOMIC DNA]</scope>
    <source>
        <strain evidence="13 16">CECT 3146</strain>
    </source>
</reference>
<dbReference type="GO" id="GO:0070475">
    <property type="term" value="P:rRNA base methylation"/>
    <property type="evidence" value="ECO:0007669"/>
    <property type="project" value="TreeGrafter"/>
</dbReference>
<dbReference type="GO" id="GO:0046872">
    <property type="term" value="F:metal ion binding"/>
    <property type="evidence" value="ECO:0007669"/>
    <property type="project" value="UniProtKB-KW"/>
</dbReference>
<dbReference type="SUPFAM" id="SSF102114">
    <property type="entry name" value="Radical SAM enzymes"/>
    <property type="match status" value="1"/>
</dbReference>
<keyword evidence="10" id="KW-0411">Iron-sulfur</keyword>
<accession>A0A5P2X4Y7</accession>
<dbReference type="PANTHER" id="PTHR30544:SF5">
    <property type="entry name" value="RADICAL SAM CORE DOMAIN-CONTAINING PROTEIN"/>
    <property type="match status" value="1"/>
</dbReference>
<evidence type="ECO:0000313" key="15">
    <source>
        <dbReference type="Proteomes" id="UP000326505"/>
    </source>
</evidence>
<dbReference type="SFLD" id="SFLDS00029">
    <property type="entry name" value="Radical_SAM"/>
    <property type="match status" value="1"/>
</dbReference>
<dbReference type="SMART" id="SM00729">
    <property type="entry name" value="Elp3"/>
    <property type="match status" value="1"/>
</dbReference>
<dbReference type="GO" id="GO:0051539">
    <property type="term" value="F:4 iron, 4 sulfur cluster binding"/>
    <property type="evidence" value="ECO:0007669"/>
    <property type="project" value="UniProtKB-KW"/>
</dbReference>
<feature type="region of interest" description="Disordered" evidence="11">
    <location>
        <begin position="1"/>
        <end position="25"/>
    </location>
</feature>
<evidence type="ECO:0000256" key="6">
    <source>
        <dbReference type="ARBA" id="ARBA00022679"/>
    </source>
</evidence>
<dbReference type="Gene3D" id="3.20.20.70">
    <property type="entry name" value="Aldolase class I"/>
    <property type="match status" value="1"/>
</dbReference>
<dbReference type="InterPro" id="IPR013785">
    <property type="entry name" value="Aldolase_TIM"/>
</dbReference>
<evidence type="ECO:0000259" key="12">
    <source>
        <dbReference type="PROSITE" id="PS51918"/>
    </source>
</evidence>
<dbReference type="PIRSF" id="PIRSF006004">
    <property type="entry name" value="CHP00048"/>
    <property type="match status" value="1"/>
</dbReference>
<evidence type="ECO:0000313" key="14">
    <source>
        <dbReference type="EMBL" id="QEV57472.1"/>
    </source>
</evidence>
<dbReference type="Proteomes" id="UP000549009">
    <property type="component" value="Unassembled WGS sequence"/>
</dbReference>
<evidence type="ECO:0000313" key="16">
    <source>
        <dbReference type="Proteomes" id="UP000549009"/>
    </source>
</evidence>
<evidence type="ECO:0000256" key="9">
    <source>
        <dbReference type="ARBA" id="ARBA00023004"/>
    </source>
</evidence>
<dbReference type="OrthoDB" id="9793973at2"/>
<evidence type="ECO:0000256" key="11">
    <source>
        <dbReference type="SAM" id="MobiDB-lite"/>
    </source>
</evidence>
<dbReference type="GO" id="GO:0030488">
    <property type="term" value="P:tRNA methylation"/>
    <property type="evidence" value="ECO:0007669"/>
    <property type="project" value="TreeGrafter"/>
</dbReference>
<evidence type="ECO:0000256" key="7">
    <source>
        <dbReference type="ARBA" id="ARBA00022691"/>
    </source>
</evidence>